<organism evidence="2 3">
    <name type="scientific">Paenibacillus pinisoli</name>
    <dbReference type="NCBI Taxonomy" id="1276110"/>
    <lineage>
        <taxon>Bacteria</taxon>
        <taxon>Bacillati</taxon>
        <taxon>Bacillota</taxon>
        <taxon>Bacilli</taxon>
        <taxon>Bacillales</taxon>
        <taxon>Paenibacillaceae</taxon>
        <taxon>Paenibacillus</taxon>
    </lineage>
</organism>
<dbReference type="Pfam" id="PF14300">
    <property type="entry name" value="DMP19"/>
    <property type="match status" value="1"/>
</dbReference>
<feature type="domain" description="DNA mimic protein DMP19 C-terminal" evidence="1">
    <location>
        <begin position="38"/>
        <end position="132"/>
    </location>
</feature>
<evidence type="ECO:0000259" key="1">
    <source>
        <dbReference type="Pfam" id="PF14300"/>
    </source>
</evidence>
<proteinExistence type="predicted"/>
<dbReference type="RefSeq" id="WP_120114034.1">
    <property type="nucleotide sequence ID" value="NZ_QXQB01000007.1"/>
</dbReference>
<accession>A0A3A6PA10</accession>
<name>A0A3A6PA10_9BACL</name>
<protein>
    <recommendedName>
        <fullName evidence="1">DNA mimic protein DMP19 C-terminal domain-containing protein</fullName>
    </recommendedName>
</protein>
<reference evidence="2 3" key="1">
    <citation type="submission" date="2018-09" db="EMBL/GenBank/DDBJ databases">
        <title>Paenibacillus aracenensis nov. sp. isolated from a cave in southern Spain.</title>
        <authorList>
            <person name="Jurado V."/>
            <person name="Gutierrez-Patricio S."/>
            <person name="Gonzalez-Pimentel J.L."/>
            <person name="Miller A.Z."/>
            <person name="Laiz L."/>
            <person name="Saiz-Jimenez C."/>
        </authorList>
    </citation>
    <scope>NUCLEOTIDE SEQUENCE [LARGE SCALE GENOMIC DNA]</scope>
    <source>
        <strain evidence="2 3">JCM 19203</strain>
    </source>
</reference>
<evidence type="ECO:0000313" key="3">
    <source>
        <dbReference type="Proteomes" id="UP000267798"/>
    </source>
</evidence>
<dbReference type="EMBL" id="QXQB01000007">
    <property type="protein sequence ID" value="RJX37037.1"/>
    <property type="molecule type" value="Genomic_DNA"/>
</dbReference>
<dbReference type="InterPro" id="IPR025402">
    <property type="entry name" value="DMP19_C"/>
</dbReference>
<dbReference type="Gene3D" id="1.20.1420.60">
    <property type="match status" value="1"/>
</dbReference>
<keyword evidence="3" id="KW-1185">Reference proteome</keyword>
<comment type="caution">
    <text evidence="2">The sequence shown here is derived from an EMBL/GenBank/DDBJ whole genome shotgun (WGS) entry which is preliminary data.</text>
</comment>
<dbReference type="OrthoDB" id="1651364at2"/>
<dbReference type="AlphaFoldDB" id="A0A3A6PA10"/>
<evidence type="ECO:0000313" key="2">
    <source>
        <dbReference type="EMBL" id="RJX37037.1"/>
    </source>
</evidence>
<sequence>MSFIDEVLGNISVMSTDDVIQSMSRIYDEPVDRDALSAYPQFIQDIIWIIDMDTELAMNGIGGLLENSTGRYADKMIDALRHISADKEAETLAQIYQIYQSDLDSERIDELAGSLYLYIDFDIWPLLEAYVEAEKGRYEASK</sequence>
<dbReference type="Proteomes" id="UP000267798">
    <property type="component" value="Unassembled WGS sequence"/>
</dbReference>
<gene>
    <name evidence="2" type="ORF">D3P09_24290</name>
</gene>